<comment type="caution">
    <text evidence="6">The sequence shown here is derived from an EMBL/GenBank/DDBJ whole genome shotgun (WGS) entry which is preliminary data.</text>
</comment>
<dbReference type="GO" id="GO:0009396">
    <property type="term" value="P:folic acid-containing compound biosynthetic process"/>
    <property type="evidence" value="ECO:0007669"/>
    <property type="project" value="TreeGrafter"/>
</dbReference>
<dbReference type="GO" id="GO:0035999">
    <property type="term" value="P:tetrahydrofolate interconversion"/>
    <property type="evidence" value="ECO:0007669"/>
    <property type="project" value="TreeGrafter"/>
</dbReference>
<dbReference type="AlphaFoldDB" id="A0A7Y0ESE1"/>
<keyword evidence="3 4" id="KW-0067">ATP-binding</keyword>
<dbReference type="InterPro" id="IPR002698">
    <property type="entry name" value="FTHF_cligase"/>
</dbReference>
<dbReference type="NCBIfam" id="TIGR02727">
    <property type="entry name" value="MTHFS_bact"/>
    <property type="match status" value="1"/>
</dbReference>
<dbReference type="InterPro" id="IPR024185">
    <property type="entry name" value="FTHF_cligase-like_sf"/>
</dbReference>
<dbReference type="GO" id="GO:0030272">
    <property type="term" value="F:5-formyltetrahydrofolate cyclo-ligase activity"/>
    <property type="evidence" value="ECO:0007669"/>
    <property type="project" value="UniProtKB-EC"/>
</dbReference>
<keyword evidence="5" id="KW-0479">Metal-binding</keyword>
<dbReference type="PANTHER" id="PTHR23407">
    <property type="entry name" value="ATPASE INHIBITOR/5-FORMYLTETRAHYDROFOLATE CYCLO-LIGASE"/>
    <property type="match status" value="1"/>
</dbReference>
<feature type="binding site" evidence="4">
    <location>
        <begin position="140"/>
        <end position="148"/>
    </location>
    <ligand>
        <name>ATP</name>
        <dbReference type="ChEBI" id="CHEBI:30616"/>
    </ligand>
</feature>
<reference evidence="6 7" key="1">
    <citation type="submission" date="2020-02" db="EMBL/GenBank/DDBJ databases">
        <title>Characterization of phylogenetic diversity of novel bifidobacterial species isolated in Czech ZOOs.</title>
        <authorList>
            <person name="Lugli G.A."/>
            <person name="Vera N.B."/>
            <person name="Ventura M."/>
        </authorList>
    </citation>
    <scope>NUCLEOTIDE SEQUENCE [LARGE SCALE GENOMIC DNA]</scope>
    <source>
        <strain evidence="6 7">DSM 109960</strain>
    </source>
</reference>
<gene>
    <name evidence="6" type="ORF">G1C98_0250</name>
</gene>
<keyword evidence="2 4" id="KW-0547">Nucleotide-binding</keyword>
<dbReference type="PANTHER" id="PTHR23407:SF1">
    <property type="entry name" value="5-FORMYLTETRAHYDROFOLATE CYCLO-LIGASE"/>
    <property type="match status" value="1"/>
</dbReference>
<dbReference type="SUPFAM" id="SSF100950">
    <property type="entry name" value="NagB/RpiA/CoA transferase-like"/>
    <property type="match status" value="1"/>
</dbReference>
<organism evidence="6 7">
    <name type="scientific">Bifidobacterium erythrocebi</name>
    <dbReference type="NCBI Taxonomy" id="2675325"/>
    <lineage>
        <taxon>Bacteria</taxon>
        <taxon>Bacillati</taxon>
        <taxon>Actinomycetota</taxon>
        <taxon>Actinomycetes</taxon>
        <taxon>Bifidobacteriales</taxon>
        <taxon>Bifidobacteriaceae</taxon>
        <taxon>Bifidobacterium</taxon>
    </lineage>
</organism>
<feature type="binding site" evidence="4">
    <location>
        <begin position="11"/>
        <end position="15"/>
    </location>
    <ligand>
        <name>ATP</name>
        <dbReference type="ChEBI" id="CHEBI:30616"/>
    </ligand>
</feature>
<evidence type="ECO:0000313" key="6">
    <source>
        <dbReference type="EMBL" id="NMM95514.1"/>
    </source>
</evidence>
<sequence length="201" mass="21673">MLAGMEPNEAKQILRRNAIRRRKTTSVSDRWQAGEALACGIDALPLPALHHTVAAYLSMGSEIETRPMLRALAERGYRLLLPRLGRGLDVGWGEYSGTAVEDHGTHRPQEPTGDTLPASALAHADLVLLPALLVDAHGVRLGRGGGWYDRALAHCVPGTPVVTVCWPWEVGHSALPHEPHDVPVTATYTPCGYSAIAYPQA</sequence>
<dbReference type="PIRSF" id="PIRSF006806">
    <property type="entry name" value="FTHF_cligase"/>
    <property type="match status" value="1"/>
</dbReference>
<dbReference type="GO" id="GO:0046872">
    <property type="term" value="F:metal ion binding"/>
    <property type="evidence" value="ECO:0007669"/>
    <property type="project" value="UniProtKB-KW"/>
</dbReference>
<evidence type="ECO:0000256" key="2">
    <source>
        <dbReference type="ARBA" id="ARBA00022741"/>
    </source>
</evidence>
<evidence type="ECO:0000256" key="3">
    <source>
        <dbReference type="ARBA" id="ARBA00022840"/>
    </source>
</evidence>
<protein>
    <recommendedName>
        <fullName evidence="5">5-formyltetrahydrofolate cyclo-ligase</fullName>
        <ecNumber evidence="5">6.3.3.2</ecNumber>
    </recommendedName>
</protein>
<dbReference type="GO" id="GO:0005524">
    <property type="term" value="F:ATP binding"/>
    <property type="evidence" value="ECO:0007669"/>
    <property type="project" value="UniProtKB-KW"/>
</dbReference>
<dbReference type="Gene3D" id="3.40.50.10420">
    <property type="entry name" value="NagB/RpiA/CoA transferase-like"/>
    <property type="match status" value="1"/>
</dbReference>
<evidence type="ECO:0000313" key="7">
    <source>
        <dbReference type="Proteomes" id="UP000529710"/>
    </source>
</evidence>
<dbReference type="EC" id="6.3.3.2" evidence="5"/>
<comment type="similarity">
    <text evidence="1 5">Belongs to the 5-formyltetrahydrofolate cyclo-ligase family.</text>
</comment>
<evidence type="ECO:0000256" key="4">
    <source>
        <dbReference type="PIRSR" id="PIRSR006806-1"/>
    </source>
</evidence>
<feature type="binding site" evidence="4">
    <location>
        <position position="57"/>
    </location>
    <ligand>
        <name>substrate</name>
    </ligand>
</feature>
<proteinExistence type="inferred from homology"/>
<keyword evidence="6" id="KW-0436">Ligase</keyword>
<dbReference type="InterPro" id="IPR037171">
    <property type="entry name" value="NagB/RpiA_transferase-like"/>
</dbReference>
<keyword evidence="5" id="KW-0460">Magnesium</keyword>
<dbReference type="EMBL" id="JAAIIF010000005">
    <property type="protein sequence ID" value="NMM95514.1"/>
    <property type="molecule type" value="Genomic_DNA"/>
</dbReference>
<name>A0A7Y0ESE1_9BIFI</name>
<evidence type="ECO:0000256" key="1">
    <source>
        <dbReference type="ARBA" id="ARBA00010638"/>
    </source>
</evidence>
<comment type="cofactor">
    <cofactor evidence="5">
        <name>Mg(2+)</name>
        <dbReference type="ChEBI" id="CHEBI:18420"/>
    </cofactor>
</comment>
<dbReference type="Pfam" id="PF01812">
    <property type="entry name" value="5-FTHF_cyc-lig"/>
    <property type="match status" value="1"/>
</dbReference>
<accession>A0A7Y0ESE1</accession>
<feature type="binding site" evidence="4">
    <location>
        <position position="62"/>
    </location>
    <ligand>
        <name>substrate</name>
    </ligand>
</feature>
<keyword evidence="7" id="KW-1185">Reference proteome</keyword>
<comment type="catalytic activity">
    <reaction evidence="5">
        <text>(6S)-5-formyl-5,6,7,8-tetrahydrofolate + ATP = (6R)-5,10-methenyltetrahydrofolate + ADP + phosphate</text>
        <dbReference type="Rhea" id="RHEA:10488"/>
        <dbReference type="ChEBI" id="CHEBI:30616"/>
        <dbReference type="ChEBI" id="CHEBI:43474"/>
        <dbReference type="ChEBI" id="CHEBI:57455"/>
        <dbReference type="ChEBI" id="CHEBI:57457"/>
        <dbReference type="ChEBI" id="CHEBI:456216"/>
        <dbReference type="EC" id="6.3.3.2"/>
    </reaction>
</comment>
<dbReference type="Proteomes" id="UP000529710">
    <property type="component" value="Unassembled WGS sequence"/>
</dbReference>
<evidence type="ECO:0000256" key="5">
    <source>
        <dbReference type="RuleBase" id="RU361279"/>
    </source>
</evidence>